<dbReference type="STRING" id="1423778.FC70_GL001759"/>
<evidence type="ECO:0000256" key="1">
    <source>
        <dbReference type="ARBA" id="ARBA00004328"/>
    </source>
</evidence>
<feature type="domain" description="Prohead serine protease" evidence="6">
    <location>
        <begin position="4"/>
        <end position="148"/>
    </location>
</feature>
<dbReference type="SUPFAM" id="SSF56563">
    <property type="entry name" value="Major capsid protein gp5"/>
    <property type="match status" value="1"/>
</dbReference>
<evidence type="ECO:0000256" key="3">
    <source>
        <dbReference type="ARBA" id="ARBA00022670"/>
    </source>
</evidence>
<evidence type="ECO:0000313" key="9">
    <source>
        <dbReference type="Proteomes" id="UP000051697"/>
    </source>
</evidence>
<feature type="region of interest" description="Disordered" evidence="5">
    <location>
        <begin position="179"/>
        <end position="311"/>
    </location>
</feature>
<dbReference type="EMBL" id="AZFE01000032">
    <property type="protein sequence ID" value="KRL54956.1"/>
    <property type="molecule type" value="Genomic_DNA"/>
</dbReference>
<name>A0A0R1RDX8_9LACO</name>
<evidence type="ECO:0000259" key="7">
    <source>
        <dbReference type="Pfam" id="PF05065"/>
    </source>
</evidence>
<feature type="domain" description="Phage capsid-like C-terminal" evidence="7">
    <location>
        <begin position="367"/>
        <end position="551"/>
    </location>
</feature>
<dbReference type="GO" id="GO:0006508">
    <property type="term" value="P:proteolysis"/>
    <property type="evidence" value="ECO:0007669"/>
    <property type="project" value="UniProtKB-KW"/>
</dbReference>
<evidence type="ECO:0000313" key="8">
    <source>
        <dbReference type="EMBL" id="KRL54956.1"/>
    </source>
</evidence>
<dbReference type="Pfam" id="PF04586">
    <property type="entry name" value="Peptidase_S78"/>
    <property type="match status" value="1"/>
</dbReference>
<dbReference type="NCBIfam" id="TIGR01543">
    <property type="entry name" value="proheadase_HK97"/>
    <property type="match status" value="1"/>
</dbReference>
<gene>
    <name evidence="8" type="ORF">FC70_GL001759</name>
</gene>
<keyword evidence="4" id="KW-0378">Hydrolase</keyword>
<dbReference type="AlphaFoldDB" id="A0A0R1RDX8"/>
<dbReference type="InterPro" id="IPR054612">
    <property type="entry name" value="Phage_capsid-like_C"/>
</dbReference>
<evidence type="ECO:0000256" key="5">
    <source>
        <dbReference type="SAM" id="MobiDB-lite"/>
    </source>
</evidence>
<dbReference type="NCBIfam" id="TIGR01554">
    <property type="entry name" value="major_cap_HK97"/>
    <property type="match status" value="1"/>
</dbReference>
<dbReference type="Proteomes" id="UP000051697">
    <property type="component" value="Unassembled WGS sequence"/>
</dbReference>
<dbReference type="InterPro" id="IPR054613">
    <property type="entry name" value="Peptidase_S78_dom"/>
</dbReference>
<organism evidence="8 9">
    <name type="scientific">Paucilactobacillus oligofermentans DSM 15707 = LMG 22743</name>
    <dbReference type="NCBI Taxonomy" id="1423778"/>
    <lineage>
        <taxon>Bacteria</taxon>
        <taxon>Bacillati</taxon>
        <taxon>Bacillota</taxon>
        <taxon>Bacilli</taxon>
        <taxon>Lactobacillales</taxon>
        <taxon>Lactobacillaceae</taxon>
        <taxon>Paucilactobacillus</taxon>
    </lineage>
</organism>
<keyword evidence="9" id="KW-1185">Reference proteome</keyword>
<accession>A0A0R1RDX8</accession>
<dbReference type="Pfam" id="PF05065">
    <property type="entry name" value="Phage_capsid"/>
    <property type="match status" value="1"/>
</dbReference>
<keyword evidence="3" id="KW-0645">Protease</keyword>
<dbReference type="PATRIC" id="fig|1423778.4.peg.1798"/>
<dbReference type="InterPro" id="IPR024455">
    <property type="entry name" value="Phage_capsid"/>
</dbReference>
<dbReference type="InterPro" id="IPR006433">
    <property type="entry name" value="Prohead_protease"/>
</dbReference>
<feature type="compositionally biased region" description="Low complexity" evidence="5">
    <location>
        <begin position="209"/>
        <end position="273"/>
    </location>
</feature>
<evidence type="ECO:0000259" key="6">
    <source>
        <dbReference type="Pfam" id="PF04586"/>
    </source>
</evidence>
<evidence type="ECO:0000256" key="4">
    <source>
        <dbReference type="ARBA" id="ARBA00022801"/>
    </source>
</evidence>
<evidence type="ECO:0000256" key="2">
    <source>
        <dbReference type="ARBA" id="ARBA00022612"/>
    </source>
</evidence>
<keyword evidence="2" id="KW-1188">Viral release from host cell</keyword>
<feature type="compositionally biased region" description="Basic and acidic residues" evidence="5">
    <location>
        <begin position="277"/>
        <end position="292"/>
    </location>
</feature>
<dbReference type="GO" id="GO:0008233">
    <property type="term" value="F:peptidase activity"/>
    <property type="evidence" value="ECO:0007669"/>
    <property type="project" value="UniProtKB-KW"/>
</dbReference>
<comment type="subcellular location">
    <subcellularLocation>
        <location evidence="1">Virion</location>
    </subcellularLocation>
</comment>
<proteinExistence type="predicted"/>
<sequence length="610" mass="66142">MGMKVQGYALKFNKPSKPMPFIEYISPHAFDNTDLSQVLLVYGHEFNNILSRVDSATLKITIDDTGLFFEATLPPTQLGRDTYENINFGNIKGCSFAVKIGQDSWDVKNGQTIHYIETVELLNELTLTPLPAYSETSVNIKRSLENFMKGREDLPDNQQQNPIDEFKSLLTGFLAKMNEHDDSSSVDGIDDGSPASSAEPNSDGEIQRSASSAASSTAEADSSATSTEPGSASSASSSTEPASSAKPASSSTAPQSHADEPSSSAEPASSSSAPEPPKNKDDGKAKPADKGVKPMSKVLTPGGEPDQKEKNKVIQRSFESFLKAGQITREDPTVAAVTGGITLKDGSVIIPETILPVEHETYQYPRLAGLVRTVSVTTTTGKLPIFMNSTETLAEHVEFGKTDPSKFPEVKPVNWDLKTRTGNYVYSRDLIEDSEYNWQSDLAGRLQELRDNTDDSLIMIALTTGITPTKATDLLSSIKTALNVTLKPVDAQKAQIILSQTAYDYLDQLKDGFGRPLIQPDVTKAAGQTILGKTVVVVEDTLYPGAKAGDINVTIAPLQKAVIRFKKSEITGQFQDSYDIWYQILGIYLREDVVQARKDLIVNLTAAPKA</sequence>
<protein>
    <submittedName>
        <fullName evidence="8">Phage capsid protein</fullName>
    </submittedName>
</protein>
<reference evidence="8 9" key="1">
    <citation type="journal article" date="2015" name="Genome Announc.">
        <title>Expanding the biotechnology potential of lactobacilli through comparative genomics of 213 strains and associated genera.</title>
        <authorList>
            <person name="Sun Z."/>
            <person name="Harris H.M."/>
            <person name="McCann A."/>
            <person name="Guo C."/>
            <person name="Argimon S."/>
            <person name="Zhang W."/>
            <person name="Yang X."/>
            <person name="Jeffery I.B."/>
            <person name="Cooney J.C."/>
            <person name="Kagawa T.F."/>
            <person name="Liu W."/>
            <person name="Song Y."/>
            <person name="Salvetti E."/>
            <person name="Wrobel A."/>
            <person name="Rasinkangas P."/>
            <person name="Parkhill J."/>
            <person name="Rea M.C."/>
            <person name="O'Sullivan O."/>
            <person name="Ritari J."/>
            <person name="Douillard F.P."/>
            <person name="Paul Ross R."/>
            <person name="Yang R."/>
            <person name="Briner A.E."/>
            <person name="Felis G.E."/>
            <person name="de Vos W.M."/>
            <person name="Barrangou R."/>
            <person name="Klaenhammer T.R."/>
            <person name="Caufield P.W."/>
            <person name="Cui Y."/>
            <person name="Zhang H."/>
            <person name="O'Toole P.W."/>
        </authorList>
    </citation>
    <scope>NUCLEOTIDE SEQUENCE [LARGE SCALE GENOMIC DNA]</scope>
    <source>
        <strain evidence="8 9">DSM 15707</strain>
    </source>
</reference>
<comment type="caution">
    <text evidence="8">The sequence shown here is derived from an EMBL/GenBank/DDBJ whole genome shotgun (WGS) entry which is preliminary data.</text>
</comment>